<dbReference type="SUPFAM" id="SSF90123">
    <property type="entry name" value="ABC transporter transmembrane region"/>
    <property type="match status" value="1"/>
</dbReference>
<sequence>MHSAQDMTDVAVYRRALTYFLQDRVRIAALVAMIAVSVSVGLLEAWPLAVLVDSVLSSEPKGNWIHSYFLAVLPKDKPGQIAGLVAIGLGLQLVGYAAWMGRMMINYYLNYRGTTRVRFDLFTKLQNLGLTYHRSRPQGDSIYRLTTDAFGPWGIVDVVIGTSVAAVTLTVMTIILFSRNVSLTLAAFTVAPLMIWSNWRFGVRIHKRALDSKQIDADLTAHIQQAMARIPLAQAFRREAFEFRRFSGAVGRSVEALLSLNWQEQLYPLARDGILSVGGAIILGYGGWLVYRDQFLVPVADGMTVGTLLIFIDYLRKLWDPLKWLSEFFAKVRIFEAASRRVFHVLDEPEAVVDTPAARWISSKPRTLTLERVSFDYGSGKQILTDVSATIRPREMVAFVGASGAGKSTLLSLMLRFYDPTSGALRLDGVDFRNLRLEALRAHFALVAQDSLVLPATIAENLAYGRQNATRADIERAAEDAGAAEFIHPLPDGYETVLAEGGANLSGGQRQRIAIARALLSDAPFLILDEPTSALDPEQERRLIETLHRLKGSRTIILVTHRLESVVDCDCIFVMSKGQIVERGAHDALISSGGAFSKARRRAEAAE</sequence>
<dbReference type="PROSITE" id="PS50929">
    <property type="entry name" value="ABC_TM1F"/>
    <property type="match status" value="1"/>
</dbReference>
<accession>A0A3G8M6A7</accession>
<dbReference type="Proteomes" id="UP000273982">
    <property type="component" value="Chromosome"/>
</dbReference>
<dbReference type="KEGG" id="mros:EHO51_11240"/>
<evidence type="ECO:0000259" key="12">
    <source>
        <dbReference type="PROSITE" id="PS50893"/>
    </source>
</evidence>
<dbReference type="InterPro" id="IPR017871">
    <property type="entry name" value="ABC_transporter-like_CS"/>
</dbReference>
<dbReference type="GO" id="GO:0140359">
    <property type="term" value="F:ABC-type transporter activity"/>
    <property type="evidence" value="ECO:0007669"/>
    <property type="project" value="InterPro"/>
</dbReference>
<dbReference type="GO" id="GO:0005886">
    <property type="term" value="C:plasma membrane"/>
    <property type="evidence" value="ECO:0007669"/>
    <property type="project" value="UniProtKB-SubCell"/>
</dbReference>
<keyword evidence="7" id="KW-0547">Nucleotide-binding</keyword>
<dbReference type="InterPro" id="IPR003439">
    <property type="entry name" value="ABC_transporter-like_ATP-bd"/>
</dbReference>
<evidence type="ECO:0000313" key="15">
    <source>
        <dbReference type="Proteomes" id="UP000273982"/>
    </source>
</evidence>
<feature type="transmembrane region" description="Helical" evidence="11">
    <location>
        <begin position="27"/>
        <end position="49"/>
    </location>
</feature>
<dbReference type="InterPro" id="IPR003593">
    <property type="entry name" value="AAA+_ATPase"/>
</dbReference>
<keyword evidence="8 14" id="KW-0067">ATP-binding</keyword>
<feature type="transmembrane region" description="Helical" evidence="11">
    <location>
        <begin position="183"/>
        <end position="203"/>
    </location>
</feature>
<dbReference type="GO" id="GO:0005524">
    <property type="term" value="F:ATP binding"/>
    <property type="evidence" value="ECO:0007669"/>
    <property type="project" value="UniProtKB-KW"/>
</dbReference>
<feature type="transmembrane region" description="Helical" evidence="11">
    <location>
        <begin position="81"/>
        <end position="99"/>
    </location>
</feature>
<protein>
    <submittedName>
        <fullName evidence="14">ABC transporter ATP-binding protein</fullName>
    </submittedName>
</protein>
<evidence type="ECO:0000256" key="2">
    <source>
        <dbReference type="ARBA" id="ARBA00005417"/>
    </source>
</evidence>
<keyword evidence="5" id="KW-0762">Sugar transport</keyword>
<dbReference type="PROSITE" id="PS00211">
    <property type="entry name" value="ABC_TRANSPORTER_1"/>
    <property type="match status" value="1"/>
</dbReference>
<evidence type="ECO:0000256" key="11">
    <source>
        <dbReference type="SAM" id="Phobius"/>
    </source>
</evidence>
<feature type="transmembrane region" description="Helical" evidence="11">
    <location>
        <begin position="273"/>
        <end position="291"/>
    </location>
</feature>
<keyword evidence="4" id="KW-1003">Cell membrane</keyword>
<dbReference type="AlphaFoldDB" id="A0A3G8M6A7"/>
<dbReference type="Pfam" id="PF00005">
    <property type="entry name" value="ABC_tran"/>
    <property type="match status" value="1"/>
</dbReference>
<comment type="similarity">
    <text evidence="2">Belongs to the ABC transporter superfamily.</text>
</comment>
<dbReference type="SMART" id="SM00382">
    <property type="entry name" value="AAA"/>
    <property type="match status" value="1"/>
</dbReference>
<comment type="subcellular location">
    <subcellularLocation>
        <location evidence="1">Cell membrane</location>
        <topology evidence="1">Multi-pass membrane protein</topology>
    </subcellularLocation>
</comment>
<evidence type="ECO:0000256" key="5">
    <source>
        <dbReference type="ARBA" id="ARBA00022597"/>
    </source>
</evidence>
<keyword evidence="6 11" id="KW-0812">Transmembrane</keyword>
<evidence type="ECO:0000256" key="3">
    <source>
        <dbReference type="ARBA" id="ARBA00022448"/>
    </source>
</evidence>
<reference evidence="14 15" key="1">
    <citation type="submission" date="2018-11" db="EMBL/GenBank/DDBJ databases">
        <title>Genome squencing of methanotrophic bacteria isolated from alkaline groundwater in Korea.</title>
        <authorList>
            <person name="Nguyen L.N."/>
        </authorList>
    </citation>
    <scope>NUCLEOTIDE SEQUENCE [LARGE SCALE GENOMIC DNA]</scope>
    <source>
        <strain evidence="14 15">GW6</strain>
    </source>
</reference>
<dbReference type="Gene3D" id="3.40.50.300">
    <property type="entry name" value="P-loop containing nucleotide triphosphate hydrolases"/>
    <property type="match status" value="1"/>
</dbReference>
<organism evidence="14 15">
    <name type="scientific">Methylocystis rosea</name>
    <dbReference type="NCBI Taxonomy" id="173366"/>
    <lineage>
        <taxon>Bacteria</taxon>
        <taxon>Pseudomonadati</taxon>
        <taxon>Pseudomonadota</taxon>
        <taxon>Alphaproteobacteria</taxon>
        <taxon>Hyphomicrobiales</taxon>
        <taxon>Methylocystaceae</taxon>
        <taxon>Methylocystis</taxon>
    </lineage>
</organism>
<proteinExistence type="inferred from homology"/>
<evidence type="ECO:0000256" key="8">
    <source>
        <dbReference type="ARBA" id="ARBA00022840"/>
    </source>
</evidence>
<dbReference type="InterPro" id="IPR036640">
    <property type="entry name" value="ABC1_TM_sf"/>
</dbReference>
<dbReference type="PANTHER" id="PTHR24221:SF468">
    <property type="entry name" value="ABC TRANSPORTER"/>
    <property type="match status" value="1"/>
</dbReference>
<dbReference type="SUPFAM" id="SSF52540">
    <property type="entry name" value="P-loop containing nucleoside triphosphate hydrolases"/>
    <property type="match status" value="1"/>
</dbReference>
<dbReference type="GO" id="GO:0016887">
    <property type="term" value="F:ATP hydrolysis activity"/>
    <property type="evidence" value="ECO:0007669"/>
    <property type="project" value="InterPro"/>
</dbReference>
<evidence type="ECO:0000256" key="10">
    <source>
        <dbReference type="ARBA" id="ARBA00023136"/>
    </source>
</evidence>
<name>A0A3G8M6A7_9HYPH</name>
<gene>
    <name evidence="14" type="ORF">EHO51_11240</name>
</gene>
<evidence type="ECO:0000259" key="13">
    <source>
        <dbReference type="PROSITE" id="PS50929"/>
    </source>
</evidence>
<keyword evidence="3" id="KW-0813">Transport</keyword>
<dbReference type="InterPro" id="IPR039421">
    <property type="entry name" value="Type_1_exporter"/>
</dbReference>
<dbReference type="InterPro" id="IPR027417">
    <property type="entry name" value="P-loop_NTPase"/>
</dbReference>
<dbReference type="EMBL" id="CP034086">
    <property type="protein sequence ID" value="AZG77267.1"/>
    <property type="molecule type" value="Genomic_DNA"/>
</dbReference>
<evidence type="ECO:0000256" key="7">
    <source>
        <dbReference type="ARBA" id="ARBA00022741"/>
    </source>
</evidence>
<dbReference type="InterPro" id="IPR011527">
    <property type="entry name" value="ABC1_TM_dom"/>
</dbReference>
<dbReference type="PANTHER" id="PTHR24221">
    <property type="entry name" value="ATP-BINDING CASSETTE SUB-FAMILY B"/>
    <property type="match status" value="1"/>
</dbReference>
<evidence type="ECO:0000313" key="14">
    <source>
        <dbReference type="EMBL" id="AZG77267.1"/>
    </source>
</evidence>
<dbReference type="FunFam" id="3.40.50.300:FF:000221">
    <property type="entry name" value="Multidrug ABC transporter ATP-binding protein"/>
    <property type="match status" value="1"/>
</dbReference>
<feature type="transmembrane region" description="Helical" evidence="11">
    <location>
        <begin position="153"/>
        <end position="177"/>
    </location>
</feature>
<feature type="domain" description="ABC transporter" evidence="12">
    <location>
        <begin position="368"/>
        <end position="602"/>
    </location>
</feature>
<feature type="domain" description="ABC transmembrane type-1" evidence="13">
    <location>
        <begin position="28"/>
        <end position="330"/>
    </location>
</feature>
<dbReference type="Gene3D" id="1.20.1560.10">
    <property type="entry name" value="ABC transporter type 1, transmembrane domain"/>
    <property type="match status" value="1"/>
</dbReference>
<keyword evidence="10 11" id="KW-0472">Membrane</keyword>
<evidence type="ECO:0000256" key="9">
    <source>
        <dbReference type="ARBA" id="ARBA00022989"/>
    </source>
</evidence>
<keyword evidence="9 11" id="KW-1133">Transmembrane helix</keyword>
<evidence type="ECO:0000256" key="1">
    <source>
        <dbReference type="ARBA" id="ARBA00004651"/>
    </source>
</evidence>
<dbReference type="PROSITE" id="PS50893">
    <property type="entry name" value="ABC_TRANSPORTER_2"/>
    <property type="match status" value="1"/>
</dbReference>
<evidence type="ECO:0000256" key="6">
    <source>
        <dbReference type="ARBA" id="ARBA00022692"/>
    </source>
</evidence>
<dbReference type="Pfam" id="PF00664">
    <property type="entry name" value="ABC_membrane"/>
    <property type="match status" value="1"/>
</dbReference>
<evidence type="ECO:0000256" key="4">
    <source>
        <dbReference type="ARBA" id="ARBA00022475"/>
    </source>
</evidence>
<dbReference type="GO" id="GO:0034040">
    <property type="term" value="F:ATPase-coupled lipid transmembrane transporter activity"/>
    <property type="evidence" value="ECO:0007669"/>
    <property type="project" value="TreeGrafter"/>
</dbReference>